<comment type="caution">
    <text evidence="2">The sequence shown here is derived from an EMBL/GenBank/DDBJ whole genome shotgun (WGS) entry which is preliminary data.</text>
</comment>
<evidence type="ECO:0000313" key="2">
    <source>
        <dbReference type="EMBL" id="MCV0322862.1"/>
    </source>
</evidence>
<reference evidence="2 3" key="1">
    <citation type="submission" date="2021-07" db="EMBL/GenBank/DDBJ databases">
        <title>Clinical implication of Pseudomonas aeruginosa: further insight on the antimicrobial resistance.</title>
        <authorList>
            <person name="Macori G."/>
            <person name="Fanning S."/>
            <person name="Alqahtani A."/>
        </authorList>
    </citation>
    <scope>NUCLEOTIDE SEQUENCE [LARGE SCALE GENOMIC DNA]</scope>
    <source>
        <strain evidence="2 3">CFS3442</strain>
    </source>
</reference>
<proteinExistence type="predicted"/>
<dbReference type="RefSeq" id="WP_197611508.1">
    <property type="nucleotide sequence ID" value="NZ_JAHWBK010000001.1"/>
</dbReference>
<dbReference type="Proteomes" id="UP001208054">
    <property type="component" value="Unassembled WGS sequence"/>
</dbReference>
<evidence type="ECO:0000256" key="1">
    <source>
        <dbReference type="SAM" id="MobiDB-lite"/>
    </source>
</evidence>
<feature type="region of interest" description="Disordered" evidence="1">
    <location>
        <begin position="44"/>
        <end position="65"/>
    </location>
</feature>
<accession>A0ABT2XAA0</accession>
<gene>
    <name evidence="2" type="ORF">KYJ44_00910</name>
</gene>
<dbReference type="EMBL" id="JAHWBK010000001">
    <property type="protein sequence ID" value="MCV0322862.1"/>
    <property type="molecule type" value="Genomic_DNA"/>
</dbReference>
<evidence type="ECO:0000313" key="3">
    <source>
        <dbReference type="Proteomes" id="UP001208054"/>
    </source>
</evidence>
<sequence>MIIGISFGGGTATRGTSVIPGRRPIFNTLKFQVTLQCDLREPDACPGMPAQQGEPLKPRPWPSCS</sequence>
<organism evidence="2 3">
    <name type="scientific">Stenotrophomonas riyadhensis</name>
    <dbReference type="NCBI Taxonomy" id="2859893"/>
    <lineage>
        <taxon>Bacteria</taxon>
        <taxon>Pseudomonadati</taxon>
        <taxon>Pseudomonadota</taxon>
        <taxon>Gammaproteobacteria</taxon>
        <taxon>Lysobacterales</taxon>
        <taxon>Lysobacteraceae</taxon>
        <taxon>Stenotrophomonas</taxon>
    </lineage>
</organism>
<protein>
    <submittedName>
        <fullName evidence="2">Uncharacterized protein</fullName>
    </submittedName>
</protein>
<name>A0ABT2XAA0_9GAMM</name>
<keyword evidence="3" id="KW-1185">Reference proteome</keyword>